<evidence type="ECO:0000259" key="6">
    <source>
        <dbReference type="Pfam" id="PF01180"/>
    </source>
</evidence>
<accession>A0A382EYV4</accession>
<keyword evidence="3" id="KW-0285">Flavoprotein</keyword>
<dbReference type="EMBL" id="UINC01047089">
    <property type="protein sequence ID" value="SVB55916.1"/>
    <property type="molecule type" value="Genomic_DNA"/>
</dbReference>
<dbReference type="GO" id="GO:0004152">
    <property type="term" value="F:dihydroorotate dehydrogenase activity"/>
    <property type="evidence" value="ECO:0007669"/>
    <property type="project" value="TreeGrafter"/>
</dbReference>
<comment type="cofactor">
    <cofactor evidence="1">
        <name>FMN</name>
        <dbReference type="ChEBI" id="CHEBI:58210"/>
    </cofactor>
</comment>
<keyword evidence="5" id="KW-0560">Oxidoreductase</keyword>
<evidence type="ECO:0000313" key="7">
    <source>
        <dbReference type="EMBL" id="SVB55916.1"/>
    </source>
</evidence>
<keyword evidence="4" id="KW-0288">FMN</keyword>
<proteinExistence type="predicted"/>
<gene>
    <name evidence="7" type="ORF">METZ01_LOCUS208770</name>
</gene>
<dbReference type="GO" id="GO:0006207">
    <property type="term" value="P:'de novo' pyrimidine nucleobase biosynthetic process"/>
    <property type="evidence" value="ECO:0007669"/>
    <property type="project" value="TreeGrafter"/>
</dbReference>
<feature type="domain" description="Dihydroorotate dehydrogenase catalytic" evidence="6">
    <location>
        <begin position="11"/>
        <end position="175"/>
    </location>
</feature>
<evidence type="ECO:0000256" key="3">
    <source>
        <dbReference type="ARBA" id="ARBA00022630"/>
    </source>
</evidence>
<dbReference type="InterPro" id="IPR005720">
    <property type="entry name" value="Dihydroorotate_DH_cat"/>
</dbReference>
<dbReference type="InterPro" id="IPR013785">
    <property type="entry name" value="Aldolase_TIM"/>
</dbReference>
<evidence type="ECO:0000256" key="2">
    <source>
        <dbReference type="ARBA" id="ARBA00004725"/>
    </source>
</evidence>
<evidence type="ECO:0000256" key="5">
    <source>
        <dbReference type="ARBA" id="ARBA00023002"/>
    </source>
</evidence>
<reference evidence="7" key="1">
    <citation type="submission" date="2018-05" db="EMBL/GenBank/DDBJ databases">
        <authorList>
            <person name="Lanie J.A."/>
            <person name="Ng W.-L."/>
            <person name="Kazmierczak K.M."/>
            <person name="Andrzejewski T.M."/>
            <person name="Davidsen T.M."/>
            <person name="Wayne K.J."/>
            <person name="Tettelin H."/>
            <person name="Glass J.I."/>
            <person name="Rusch D."/>
            <person name="Podicherti R."/>
            <person name="Tsui H.-C.T."/>
            <person name="Winkler M.E."/>
        </authorList>
    </citation>
    <scope>NUCLEOTIDE SEQUENCE</scope>
</reference>
<name>A0A382EYV4_9ZZZZ</name>
<dbReference type="PANTHER" id="PTHR48109:SF4">
    <property type="entry name" value="DIHYDROOROTATE DEHYDROGENASE (QUINONE), MITOCHONDRIAL"/>
    <property type="match status" value="1"/>
</dbReference>
<comment type="pathway">
    <text evidence="2">Pyrimidine metabolism; UMP biosynthesis via de novo pathway.</text>
</comment>
<feature type="non-terminal residue" evidence="7">
    <location>
        <position position="1"/>
    </location>
</feature>
<dbReference type="Pfam" id="PF01180">
    <property type="entry name" value="DHO_dh"/>
    <property type="match status" value="1"/>
</dbReference>
<protein>
    <recommendedName>
        <fullName evidence="6">Dihydroorotate dehydrogenase catalytic domain-containing protein</fullName>
    </recommendedName>
</protein>
<dbReference type="SUPFAM" id="SSF51395">
    <property type="entry name" value="FMN-linked oxidoreductases"/>
    <property type="match status" value="1"/>
</dbReference>
<dbReference type="GO" id="GO:0009220">
    <property type="term" value="P:pyrimidine ribonucleotide biosynthetic process"/>
    <property type="evidence" value="ECO:0007669"/>
    <property type="project" value="TreeGrafter"/>
</dbReference>
<evidence type="ECO:0000256" key="4">
    <source>
        <dbReference type="ARBA" id="ARBA00022643"/>
    </source>
</evidence>
<organism evidence="7">
    <name type="scientific">marine metagenome</name>
    <dbReference type="NCBI Taxonomy" id="408172"/>
    <lineage>
        <taxon>unclassified sequences</taxon>
        <taxon>metagenomes</taxon>
        <taxon>ecological metagenomes</taxon>
    </lineage>
</organism>
<dbReference type="PANTHER" id="PTHR48109">
    <property type="entry name" value="DIHYDROOROTATE DEHYDROGENASE (QUINONE), MITOCHONDRIAL-RELATED"/>
    <property type="match status" value="1"/>
</dbReference>
<dbReference type="AlphaFoldDB" id="A0A382EYV4"/>
<dbReference type="GO" id="GO:0005737">
    <property type="term" value="C:cytoplasm"/>
    <property type="evidence" value="ECO:0007669"/>
    <property type="project" value="InterPro"/>
</dbReference>
<sequence length="177" mass="19273">QIESGLKDTGRSCYFYEFNISCPNTDTGMTLGDQINELEILLNRVRPETSVPLGVKVSPDWNDDRLHQIGEIVRSYSEMFINCGNTQFMNSGDVGLKKDSMPRGGGGLSGGPILPRTLKMIRIFKDLGVPILATGGISTIHHVKAAKEAGAVLFGLATALIMDPYCVPRINYGLIRS</sequence>
<dbReference type="Gene3D" id="3.20.20.70">
    <property type="entry name" value="Aldolase class I"/>
    <property type="match status" value="1"/>
</dbReference>
<dbReference type="InterPro" id="IPR050074">
    <property type="entry name" value="DHO_dehydrogenase"/>
</dbReference>
<evidence type="ECO:0000256" key="1">
    <source>
        <dbReference type="ARBA" id="ARBA00001917"/>
    </source>
</evidence>